<organism evidence="1 2">
    <name type="scientific">Dermacentor silvarum</name>
    <name type="common">Tick</name>
    <dbReference type="NCBI Taxonomy" id="543639"/>
    <lineage>
        <taxon>Eukaryota</taxon>
        <taxon>Metazoa</taxon>
        <taxon>Ecdysozoa</taxon>
        <taxon>Arthropoda</taxon>
        <taxon>Chelicerata</taxon>
        <taxon>Arachnida</taxon>
        <taxon>Acari</taxon>
        <taxon>Parasitiformes</taxon>
        <taxon>Ixodida</taxon>
        <taxon>Ixodoidea</taxon>
        <taxon>Ixodidae</taxon>
        <taxon>Rhipicephalinae</taxon>
        <taxon>Dermacentor</taxon>
    </lineage>
</organism>
<accession>A0ACB8CVB1</accession>
<keyword evidence="2" id="KW-1185">Reference proteome</keyword>
<gene>
    <name evidence="1" type="ORF">HPB49_005163</name>
</gene>
<evidence type="ECO:0000313" key="2">
    <source>
        <dbReference type="Proteomes" id="UP000821865"/>
    </source>
</evidence>
<dbReference type="EMBL" id="CM023473">
    <property type="protein sequence ID" value="KAH7953148.1"/>
    <property type="molecule type" value="Genomic_DNA"/>
</dbReference>
<name>A0ACB8CVB1_DERSI</name>
<dbReference type="Proteomes" id="UP000821865">
    <property type="component" value="Chromosome 4"/>
</dbReference>
<comment type="caution">
    <text evidence="1">The sequence shown here is derived from an EMBL/GenBank/DDBJ whole genome shotgun (WGS) entry which is preliminary data.</text>
</comment>
<proteinExistence type="predicted"/>
<protein>
    <submittedName>
        <fullName evidence="1">Uncharacterized protein</fullName>
    </submittedName>
</protein>
<sequence>MCTYVLLGVIPLGLLVTYINVFIGLPKLAEIPEGYEQEHWEYFDHPIKQFFAKWFMKKPEMNYEKKMNILQEEYEKVQLREIQRKVKKLMRGSVAISRRRIMCRTTATTLRGTRSKMKSRTSTARRFSCQDFLS</sequence>
<evidence type="ECO:0000313" key="1">
    <source>
        <dbReference type="EMBL" id="KAH7953148.1"/>
    </source>
</evidence>
<reference evidence="1" key="1">
    <citation type="submission" date="2020-05" db="EMBL/GenBank/DDBJ databases">
        <title>Large-scale comparative analyses of tick genomes elucidate their genetic diversity and vector capacities.</title>
        <authorList>
            <person name="Jia N."/>
            <person name="Wang J."/>
            <person name="Shi W."/>
            <person name="Du L."/>
            <person name="Sun Y."/>
            <person name="Zhan W."/>
            <person name="Jiang J."/>
            <person name="Wang Q."/>
            <person name="Zhang B."/>
            <person name="Ji P."/>
            <person name="Sakyi L.B."/>
            <person name="Cui X."/>
            <person name="Yuan T."/>
            <person name="Jiang B."/>
            <person name="Yang W."/>
            <person name="Lam T.T.-Y."/>
            <person name="Chang Q."/>
            <person name="Ding S."/>
            <person name="Wang X."/>
            <person name="Zhu J."/>
            <person name="Ruan X."/>
            <person name="Zhao L."/>
            <person name="Wei J."/>
            <person name="Que T."/>
            <person name="Du C."/>
            <person name="Cheng J."/>
            <person name="Dai P."/>
            <person name="Han X."/>
            <person name="Huang E."/>
            <person name="Gao Y."/>
            <person name="Liu J."/>
            <person name="Shao H."/>
            <person name="Ye R."/>
            <person name="Li L."/>
            <person name="Wei W."/>
            <person name="Wang X."/>
            <person name="Wang C."/>
            <person name="Yang T."/>
            <person name="Huo Q."/>
            <person name="Li W."/>
            <person name="Guo W."/>
            <person name="Chen H."/>
            <person name="Zhou L."/>
            <person name="Ni X."/>
            <person name="Tian J."/>
            <person name="Zhou Y."/>
            <person name="Sheng Y."/>
            <person name="Liu T."/>
            <person name="Pan Y."/>
            <person name="Xia L."/>
            <person name="Li J."/>
            <person name="Zhao F."/>
            <person name="Cao W."/>
        </authorList>
    </citation>
    <scope>NUCLEOTIDE SEQUENCE</scope>
    <source>
        <strain evidence="1">Dsil-2018</strain>
    </source>
</reference>